<dbReference type="SUPFAM" id="SSF47616">
    <property type="entry name" value="GST C-terminal domain-like"/>
    <property type="match status" value="1"/>
</dbReference>
<dbReference type="RefSeq" id="WP_130967676.1">
    <property type="nucleotide sequence ID" value="NZ_SIXI01000003.1"/>
</dbReference>
<feature type="region of interest" description="Disordered" evidence="1">
    <location>
        <begin position="1"/>
        <end position="37"/>
    </location>
</feature>
<dbReference type="InterPro" id="IPR036249">
    <property type="entry name" value="Thioredoxin-like_sf"/>
</dbReference>
<feature type="domain" description="GST N-terminal" evidence="2">
    <location>
        <begin position="43"/>
        <end position="123"/>
    </location>
</feature>
<dbReference type="SUPFAM" id="SSF52833">
    <property type="entry name" value="Thioredoxin-like"/>
    <property type="match status" value="1"/>
</dbReference>
<dbReference type="GO" id="GO:0004364">
    <property type="term" value="F:glutathione transferase activity"/>
    <property type="evidence" value="ECO:0007669"/>
    <property type="project" value="TreeGrafter"/>
</dbReference>
<dbReference type="GO" id="GO:0016034">
    <property type="term" value="F:maleylacetoacetate isomerase activity"/>
    <property type="evidence" value="ECO:0007669"/>
    <property type="project" value="TreeGrafter"/>
</dbReference>
<dbReference type="InterPro" id="IPR036282">
    <property type="entry name" value="Glutathione-S-Trfase_C_sf"/>
</dbReference>
<organism evidence="3 4">
    <name type="scientific">Aquabacterium lacunae</name>
    <dbReference type="NCBI Taxonomy" id="2528630"/>
    <lineage>
        <taxon>Bacteria</taxon>
        <taxon>Pseudomonadati</taxon>
        <taxon>Pseudomonadota</taxon>
        <taxon>Betaproteobacteria</taxon>
        <taxon>Burkholderiales</taxon>
        <taxon>Aquabacterium</taxon>
    </lineage>
</organism>
<dbReference type="CDD" id="cd03194">
    <property type="entry name" value="GST_C_3"/>
    <property type="match status" value="1"/>
</dbReference>
<dbReference type="EMBL" id="SIXI01000003">
    <property type="protein sequence ID" value="TBO31230.1"/>
    <property type="molecule type" value="Genomic_DNA"/>
</dbReference>
<gene>
    <name evidence="3" type="ORF">EYS42_08255</name>
</gene>
<dbReference type="Pfam" id="PF13409">
    <property type="entry name" value="GST_N_2"/>
    <property type="match status" value="1"/>
</dbReference>
<dbReference type="PANTHER" id="PTHR42673">
    <property type="entry name" value="MALEYLACETOACETATE ISOMERASE"/>
    <property type="match status" value="1"/>
</dbReference>
<dbReference type="GO" id="GO:0006749">
    <property type="term" value="P:glutathione metabolic process"/>
    <property type="evidence" value="ECO:0007669"/>
    <property type="project" value="TreeGrafter"/>
</dbReference>
<dbReference type="GO" id="GO:0006559">
    <property type="term" value="P:L-phenylalanine catabolic process"/>
    <property type="evidence" value="ECO:0007669"/>
    <property type="project" value="TreeGrafter"/>
</dbReference>
<dbReference type="Proteomes" id="UP000292120">
    <property type="component" value="Unassembled WGS sequence"/>
</dbReference>
<dbReference type="Gene3D" id="1.20.1050.10">
    <property type="match status" value="1"/>
</dbReference>
<reference evidence="3 4" key="1">
    <citation type="submission" date="2019-02" db="EMBL/GenBank/DDBJ databases">
        <title>Aquabacterium sp. strain KMB7.</title>
        <authorList>
            <person name="Chen W.-M."/>
        </authorList>
    </citation>
    <scope>NUCLEOTIDE SEQUENCE [LARGE SCALE GENOMIC DNA]</scope>
    <source>
        <strain evidence="3 4">KMB7</strain>
    </source>
</reference>
<dbReference type="CDD" id="cd03043">
    <property type="entry name" value="GST_N_1"/>
    <property type="match status" value="1"/>
</dbReference>
<dbReference type="OrthoDB" id="9799538at2"/>
<feature type="compositionally biased region" description="Low complexity" evidence="1">
    <location>
        <begin position="22"/>
        <end position="32"/>
    </location>
</feature>
<keyword evidence="4" id="KW-1185">Reference proteome</keyword>
<proteinExistence type="predicted"/>
<evidence type="ECO:0000313" key="3">
    <source>
        <dbReference type="EMBL" id="TBO31230.1"/>
    </source>
</evidence>
<dbReference type="PANTHER" id="PTHR42673:SF4">
    <property type="entry name" value="MALEYLACETOACETATE ISOMERASE"/>
    <property type="match status" value="1"/>
</dbReference>
<sequence>MSTTTATRKAAATKPAAKKSSTRTTARPAASANQATVRPTARAVLTITSKNYSSWSLRGWLLTRFSGLPFEENVLPPDDPSNRADLLLLSSSIRVPDLKVGDVHVWDTLAIAEYLNECSPEAHLLPADPKARAHCRAISGEMHSGFASLRSALPMNLRAHFPKFKVWSRAQADIDRITTIWRECLQAYGGPYLFGAHRSIADAMYAPVCTRFRTYDVKLDAVCDAYCDTILAMPEMKEWIKAAQAEPADIDELDVEF</sequence>
<evidence type="ECO:0000256" key="1">
    <source>
        <dbReference type="SAM" id="MobiDB-lite"/>
    </source>
</evidence>
<dbReference type="Gene3D" id="3.40.30.10">
    <property type="entry name" value="Glutaredoxin"/>
    <property type="match status" value="1"/>
</dbReference>
<dbReference type="InterPro" id="IPR004045">
    <property type="entry name" value="Glutathione_S-Trfase_N"/>
</dbReference>
<evidence type="ECO:0000313" key="4">
    <source>
        <dbReference type="Proteomes" id="UP000292120"/>
    </source>
</evidence>
<keyword evidence="3" id="KW-0808">Transferase</keyword>
<name>A0A4Q9GZ18_9BURK</name>
<dbReference type="PROSITE" id="PS50404">
    <property type="entry name" value="GST_NTER"/>
    <property type="match status" value="1"/>
</dbReference>
<evidence type="ECO:0000259" key="2">
    <source>
        <dbReference type="PROSITE" id="PS50404"/>
    </source>
</evidence>
<accession>A0A4Q9GZ18</accession>
<protein>
    <submittedName>
        <fullName evidence="3">Glutathione S-transferase family protein</fullName>
    </submittedName>
</protein>
<feature type="compositionally biased region" description="Low complexity" evidence="1">
    <location>
        <begin position="1"/>
        <end position="15"/>
    </location>
</feature>
<dbReference type="Pfam" id="PF13410">
    <property type="entry name" value="GST_C_2"/>
    <property type="match status" value="1"/>
</dbReference>
<comment type="caution">
    <text evidence="3">The sequence shown here is derived from an EMBL/GenBank/DDBJ whole genome shotgun (WGS) entry which is preliminary data.</text>
</comment>
<dbReference type="AlphaFoldDB" id="A0A4Q9GZ18"/>